<protein>
    <submittedName>
        <fullName evidence="1">Uncharacterized protein</fullName>
    </submittedName>
</protein>
<dbReference type="EMBL" id="WKFB01000052">
    <property type="protein sequence ID" value="KAF6737684.1"/>
    <property type="molecule type" value="Genomic_DNA"/>
</dbReference>
<dbReference type="Proteomes" id="UP000646548">
    <property type="component" value="Unassembled WGS sequence"/>
</dbReference>
<dbReference type="AlphaFoldDB" id="A0A834FNZ4"/>
<sequence>MHLERSHRLLICELAHITASIHKSSFCASPFVVLLASLRPLTRNPGSNAGGEPAQPPAASWENKRKLCSGIRTQFWVERSVTTGEQQNMGTLITLPCAFEITQEGLSGCHLSFLLNFAAN</sequence>
<name>A0A834FNZ4_ORYME</name>
<gene>
    <name evidence="1" type="ORF">FQA47_024851</name>
</gene>
<organism evidence="1 2">
    <name type="scientific">Oryzias melastigma</name>
    <name type="common">Marine medaka</name>
    <dbReference type="NCBI Taxonomy" id="30732"/>
    <lineage>
        <taxon>Eukaryota</taxon>
        <taxon>Metazoa</taxon>
        <taxon>Chordata</taxon>
        <taxon>Craniata</taxon>
        <taxon>Vertebrata</taxon>
        <taxon>Euteleostomi</taxon>
        <taxon>Actinopterygii</taxon>
        <taxon>Neopterygii</taxon>
        <taxon>Teleostei</taxon>
        <taxon>Neoteleostei</taxon>
        <taxon>Acanthomorphata</taxon>
        <taxon>Ovalentaria</taxon>
        <taxon>Atherinomorphae</taxon>
        <taxon>Beloniformes</taxon>
        <taxon>Adrianichthyidae</taxon>
        <taxon>Oryziinae</taxon>
        <taxon>Oryzias</taxon>
    </lineage>
</organism>
<proteinExistence type="predicted"/>
<accession>A0A834FNZ4</accession>
<evidence type="ECO:0000313" key="2">
    <source>
        <dbReference type="Proteomes" id="UP000646548"/>
    </source>
</evidence>
<comment type="caution">
    <text evidence="1">The sequence shown here is derived from an EMBL/GenBank/DDBJ whole genome shotgun (WGS) entry which is preliminary data.</text>
</comment>
<evidence type="ECO:0000313" key="1">
    <source>
        <dbReference type="EMBL" id="KAF6737684.1"/>
    </source>
</evidence>
<reference evidence="1" key="1">
    <citation type="journal article" name="BMC Genomics">
        <title>Long-read sequencing and de novo genome assembly of marine medaka (Oryzias melastigma).</title>
        <authorList>
            <person name="Liang P."/>
            <person name="Saqib H.S.A."/>
            <person name="Ni X."/>
            <person name="Shen Y."/>
        </authorList>
    </citation>
    <scope>NUCLEOTIDE SEQUENCE</scope>
    <source>
        <strain evidence="1">Bigg-433</strain>
    </source>
</reference>